<evidence type="ECO:0000313" key="2">
    <source>
        <dbReference type="Proteomes" id="UP000654604"/>
    </source>
</evidence>
<dbReference type="RefSeq" id="WP_069789433.1">
    <property type="nucleotide sequence ID" value="NZ_JADEWC010000040.1"/>
</dbReference>
<reference evidence="1 2" key="1">
    <citation type="submission" date="2020-10" db="EMBL/GenBank/DDBJ databases">
        <authorList>
            <person name="Castelo-Branco R."/>
            <person name="Eusebio N."/>
            <person name="Adriana R."/>
            <person name="Vieira A."/>
            <person name="Brugerolle De Fraissinette N."/>
            <person name="Rezende De Castro R."/>
            <person name="Schneider M.P."/>
            <person name="Vasconcelos V."/>
            <person name="Leao P.N."/>
        </authorList>
    </citation>
    <scope>NUCLEOTIDE SEQUENCE [LARGE SCALE GENOMIC DNA]</scope>
    <source>
        <strain evidence="1 2">LEGE 03274</strain>
    </source>
</reference>
<comment type="caution">
    <text evidence="1">The sequence shown here is derived from an EMBL/GenBank/DDBJ whole genome shotgun (WGS) entry which is preliminary data.</text>
</comment>
<protein>
    <recommendedName>
        <fullName evidence="3">Ribbon-helix-helix protein CopG domain-containing protein</fullName>
    </recommendedName>
</protein>
<dbReference type="EMBL" id="JADEWC010000040">
    <property type="protein sequence ID" value="MBE9223666.1"/>
    <property type="molecule type" value="Genomic_DNA"/>
</dbReference>
<keyword evidence="2" id="KW-1185">Reference proteome</keyword>
<accession>A0ABR9V819</accession>
<organism evidence="1 2">
    <name type="scientific">Cyanobacterium stanieri LEGE 03274</name>
    <dbReference type="NCBI Taxonomy" id="1828756"/>
    <lineage>
        <taxon>Bacteria</taxon>
        <taxon>Bacillati</taxon>
        <taxon>Cyanobacteriota</taxon>
        <taxon>Cyanophyceae</taxon>
        <taxon>Oscillatoriophycideae</taxon>
        <taxon>Chroococcales</taxon>
        <taxon>Geminocystaceae</taxon>
        <taxon>Cyanobacterium</taxon>
    </lineage>
</organism>
<name>A0ABR9V819_9CHRO</name>
<proteinExistence type="predicted"/>
<gene>
    <name evidence="1" type="ORF">IQ215_13260</name>
</gene>
<sequence length="97" mass="11356">MPRKIICSVYLNEDEKEKANALSEERGITLSDLFKSVLYRKIPKTPSQVKVKAILKLGEVRNQIEELMEYIPLEQQKKFKDFSKVLEEVEEEIELCP</sequence>
<evidence type="ECO:0008006" key="3">
    <source>
        <dbReference type="Google" id="ProtNLM"/>
    </source>
</evidence>
<evidence type="ECO:0000313" key="1">
    <source>
        <dbReference type="EMBL" id="MBE9223666.1"/>
    </source>
</evidence>
<dbReference type="Proteomes" id="UP000654604">
    <property type="component" value="Unassembled WGS sequence"/>
</dbReference>